<protein>
    <submittedName>
        <fullName evidence="2">NAD(P)-binding protein</fullName>
    </submittedName>
</protein>
<dbReference type="Gene3D" id="3.50.50.60">
    <property type="entry name" value="FAD/NAD(P)-binding domain"/>
    <property type="match status" value="1"/>
</dbReference>
<dbReference type="EMBL" id="JALKFT010000001">
    <property type="protein sequence ID" value="MCK9874451.1"/>
    <property type="molecule type" value="Genomic_DNA"/>
</dbReference>
<keyword evidence="3" id="KW-1185">Reference proteome</keyword>
<dbReference type="Pfam" id="PF01593">
    <property type="entry name" value="Amino_oxidase"/>
    <property type="match status" value="1"/>
</dbReference>
<accession>A0ABT0JSC7</accession>
<reference evidence="2 3" key="1">
    <citation type="submission" date="2022-04" db="EMBL/GenBank/DDBJ databases">
        <title>Genome diversity in the genus Frankia.</title>
        <authorList>
            <person name="Carlos-Shanley C."/>
            <person name="Hahn D."/>
        </authorList>
    </citation>
    <scope>NUCLEOTIDE SEQUENCE [LARGE SCALE GENOMIC DNA]</scope>
    <source>
        <strain evidence="2 3">Ag45/Mut15</strain>
    </source>
</reference>
<dbReference type="PROSITE" id="PS51257">
    <property type="entry name" value="PROKAR_LIPOPROTEIN"/>
    <property type="match status" value="1"/>
</dbReference>
<organism evidence="2 3">
    <name type="scientific">Frankia umida</name>
    <dbReference type="NCBI Taxonomy" id="573489"/>
    <lineage>
        <taxon>Bacteria</taxon>
        <taxon>Bacillati</taxon>
        <taxon>Actinomycetota</taxon>
        <taxon>Actinomycetes</taxon>
        <taxon>Frankiales</taxon>
        <taxon>Frankiaceae</taxon>
        <taxon>Frankia</taxon>
    </lineage>
</organism>
<dbReference type="RefSeq" id="WP_248823100.1">
    <property type="nucleotide sequence ID" value="NZ_JALKFT010000001.1"/>
</dbReference>
<dbReference type="Proteomes" id="UP001201873">
    <property type="component" value="Unassembled WGS sequence"/>
</dbReference>
<dbReference type="PANTHER" id="PTHR16128">
    <property type="entry name" value="FAD/NAD(P)-BINDING OXIDOREDUCTASE FAMILY PROTEIN"/>
    <property type="match status" value="1"/>
</dbReference>
<evidence type="ECO:0000259" key="1">
    <source>
        <dbReference type="Pfam" id="PF01593"/>
    </source>
</evidence>
<dbReference type="PANTHER" id="PTHR16128:SF5">
    <property type="entry name" value="FAD_NAD(P)-BINDING OXIDOREDUCTASE FAMILY PROTEIN"/>
    <property type="match status" value="1"/>
</dbReference>
<name>A0ABT0JSC7_9ACTN</name>
<dbReference type="InterPro" id="IPR036188">
    <property type="entry name" value="FAD/NAD-bd_sf"/>
</dbReference>
<dbReference type="Pfam" id="PF13450">
    <property type="entry name" value="NAD_binding_8"/>
    <property type="match status" value="1"/>
</dbReference>
<evidence type="ECO:0000313" key="3">
    <source>
        <dbReference type="Proteomes" id="UP001201873"/>
    </source>
</evidence>
<feature type="domain" description="Amine oxidase" evidence="1">
    <location>
        <begin position="104"/>
        <end position="309"/>
    </location>
</feature>
<comment type="caution">
    <text evidence="2">The sequence shown here is derived from an EMBL/GenBank/DDBJ whole genome shotgun (WGS) entry which is preliminary data.</text>
</comment>
<sequence length="320" mass="34008">MPKVLVAGGGIAGIACACVLQAGGISVRVRDRGRVIGGRMASRWIDGRIVDTGASYFTVTSPQFAEVVADWTTRGVARAWTRRMSVLRGSDQALVVGEPGPMRYTAPGGLRSLVADLASRSGVRVTQAAPIARITPGPCVDGERVDAAVLAMPDPQAARHLDASLTAERAMVVDRPWLPALTLLAGWSHRCWTPLDGAFVHEDDTLTWIADDGRRRGDQAAVLVAHSTAGYAAPRLVEPAAAGPGLLAAVRRLLAVDEAPQWLQVQRWSFARPAQVHDHPFFLSDNAIGLAGDGWGTQSKIENAWLSGTALGHAIIERLS</sequence>
<dbReference type="SUPFAM" id="SSF51905">
    <property type="entry name" value="FAD/NAD(P)-binding domain"/>
    <property type="match status" value="1"/>
</dbReference>
<gene>
    <name evidence="2" type="ORF">MXD59_01400</name>
</gene>
<dbReference type="Gene3D" id="3.90.660.10">
    <property type="match status" value="1"/>
</dbReference>
<proteinExistence type="predicted"/>
<dbReference type="InterPro" id="IPR002937">
    <property type="entry name" value="Amino_oxidase"/>
</dbReference>
<evidence type="ECO:0000313" key="2">
    <source>
        <dbReference type="EMBL" id="MCK9874451.1"/>
    </source>
</evidence>